<evidence type="ECO:0000313" key="3">
    <source>
        <dbReference type="Proteomes" id="UP000612893"/>
    </source>
</evidence>
<dbReference type="PROSITE" id="PS50943">
    <property type="entry name" value="HTH_CROC1"/>
    <property type="match status" value="1"/>
</dbReference>
<feature type="domain" description="HTH cro/C1-type" evidence="1">
    <location>
        <begin position="4"/>
        <end position="58"/>
    </location>
</feature>
<dbReference type="GO" id="GO:0003677">
    <property type="term" value="F:DNA binding"/>
    <property type="evidence" value="ECO:0007669"/>
    <property type="project" value="InterPro"/>
</dbReference>
<dbReference type="SMART" id="SM00530">
    <property type="entry name" value="HTH_XRE"/>
    <property type="match status" value="1"/>
</dbReference>
<evidence type="ECO:0000259" key="1">
    <source>
        <dbReference type="PROSITE" id="PS50943"/>
    </source>
</evidence>
<dbReference type="EMBL" id="JAEKNR010000100">
    <property type="protein sequence ID" value="MBJ7598181.1"/>
    <property type="molecule type" value="Genomic_DNA"/>
</dbReference>
<protein>
    <submittedName>
        <fullName evidence="2">Helix-turn-helix transcriptional regulator</fullName>
    </submittedName>
</protein>
<dbReference type="Gene3D" id="1.10.260.40">
    <property type="entry name" value="lambda repressor-like DNA-binding domains"/>
    <property type="match status" value="1"/>
</dbReference>
<reference evidence="2" key="1">
    <citation type="submission" date="2020-10" db="EMBL/GenBank/DDBJ databases">
        <title>Ca. Dormibacterota MAGs.</title>
        <authorList>
            <person name="Montgomery K."/>
        </authorList>
    </citation>
    <scope>NUCLEOTIDE SEQUENCE [LARGE SCALE GENOMIC DNA]</scope>
    <source>
        <strain evidence="2">SC8812_S17_10</strain>
    </source>
</reference>
<dbReference type="AlphaFoldDB" id="A0A934JYG4"/>
<dbReference type="InterPro" id="IPR010982">
    <property type="entry name" value="Lambda_DNA-bd_dom_sf"/>
</dbReference>
<dbReference type="InterPro" id="IPR001387">
    <property type="entry name" value="Cro/C1-type_HTH"/>
</dbReference>
<accession>A0A934JYG4</accession>
<dbReference type="CDD" id="cd00093">
    <property type="entry name" value="HTH_XRE"/>
    <property type="match status" value="1"/>
</dbReference>
<sequence length="67" mass="7231">MDSIEAARQRRGWTITELAEAADVSIATASRACAGRPVSAETVWKLAAAFERFPANTAIERLLQGRA</sequence>
<proteinExistence type="predicted"/>
<keyword evidence="3" id="KW-1185">Reference proteome</keyword>
<evidence type="ECO:0000313" key="2">
    <source>
        <dbReference type="EMBL" id="MBJ7598181.1"/>
    </source>
</evidence>
<organism evidence="2 3">
    <name type="scientific">Candidatus Nephthysia bennettiae</name>
    <dbReference type="NCBI Taxonomy" id="3127016"/>
    <lineage>
        <taxon>Bacteria</taxon>
        <taxon>Bacillati</taxon>
        <taxon>Candidatus Dormiibacterota</taxon>
        <taxon>Candidatus Dormibacteria</taxon>
        <taxon>Candidatus Dormibacterales</taxon>
        <taxon>Candidatus Dormibacteraceae</taxon>
        <taxon>Candidatus Nephthysia</taxon>
    </lineage>
</organism>
<dbReference type="SUPFAM" id="SSF47413">
    <property type="entry name" value="lambda repressor-like DNA-binding domains"/>
    <property type="match status" value="1"/>
</dbReference>
<gene>
    <name evidence="2" type="ORF">JF922_08865</name>
</gene>
<dbReference type="Pfam" id="PF01381">
    <property type="entry name" value="HTH_3"/>
    <property type="match status" value="1"/>
</dbReference>
<dbReference type="Proteomes" id="UP000612893">
    <property type="component" value="Unassembled WGS sequence"/>
</dbReference>
<name>A0A934JYG4_9BACT</name>
<comment type="caution">
    <text evidence="2">The sequence shown here is derived from an EMBL/GenBank/DDBJ whole genome shotgun (WGS) entry which is preliminary data.</text>
</comment>